<dbReference type="InterPro" id="IPR001792">
    <property type="entry name" value="Acylphosphatase-like_dom"/>
</dbReference>
<dbReference type="Proteomes" id="UP000238157">
    <property type="component" value="Unassembled WGS sequence"/>
</dbReference>
<evidence type="ECO:0000313" key="9">
    <source>
        <dbReference type="Proteomes" id="UP000238157"/>
    </source>
</evidence>
<dbReference type="Pfam" id="PF00708">
    <property type="entry name" value="Acylphosphatase"/>
    <property type="match status" value="1"/>
</dbReference>
<gene>
    <name evidence="8" type="ORF">CLW00_10276</name>
</gene>
<evidence type="ECO:0000256" key="1">
    <source>
        <dbReference type="ARBA" id="ARBA00005614"/>
    </source>
</evidence>
<dbReference type="PROSITE" id="PS00150">
    <property type="entry name" value="ACYLPHOSPHATASE_1"/>
    <property type="match status" value="1"/>
</dbReference>
<comment type="catalytic activity">
    <reaction evidence="3 4 5">
        <text>an acyl phosphate + H2O = a carboxylate + phosphate + H(+)</text>
        <dbReference type="Rhea" id="RHEA:14965"/>
        <dbReference type="ChEBI" id="CHEBI:15377"/>
        <dbReference type="ChEBI" id="CHEBI:15378"/>
        <dbReference type="ChEBI" id="CHEBI:29067"/>
        <dbReference type="ChEBI" id="CHEBI:43474"/>
        <dbReference type="ChEBI" id="CHEBI:59918"/>
        <dbReference type="EC" id="3.6.1.7"/>
    </reaction>
</comment>
<dbReference type="PRINTS" id="PR00112">
    <property type="entry name" value="ACYLPHPHTASE"/>
</dbReference>
<dbReference type="EMBL" id="PVTR01000002">
    <property type="protein sequence ID" value="PRY89600.1"/>
    <property type="molecule type" value="Genomic_DNA"/>
</dbReference>
<sequence length="88" mass="9901">MNRQIRVSGKVQGVFFRKSTQKKALELGLTGWVKNEEDGTVLVEIEGDLPSILAMQSWLRLGPPNAVVENLDIITGEERAYEDFLILE</sequence>
<dbReference type="PROSITE" id="PS00151">
    <property type="entry name" value="ACYLPHOSPHATASE_2"/>
    <property type="match status" value="1"/>
</dbReference>
<dbReference type="PROSITE" id="PS51160">
    <property type="entry name" value="ACYLPHOSPHATASE_3"/>
    <property type="match status" value="1"/>
</dbReference>
<evidence type="ECO:0000256" key="4">
    <source>
        <dbReference type="PROSITE-ProRule" id="PRU00520"/>
    </source>
</evidence>
<dbReference type="RefSeq" id="WP_106132308.1">
    <property type="nucleotide sequence ID" value="NZ_PVTR01000002.1"/>
</dbReference>
<feature type="domain" description="Acylphosphatase-like" evidence="7">
    <location>
        <begin position="2"/>
        <end position="88"/>
    </location>
</feature>
<feature type="active site" evidence="4">
    <location>
        <position position="17"/>
    </location>
</feature>
<dbReference type="InterPro" id="IPR017968">
    <property type="entry name" value="Acylphosphatase_CS"/>
</dbReference>
<comment type="caution">
    <text evidence="8">The sequence shown here is derived from an EMBL/GenBank/DDBJ whole genome shotgun (WGS) entry which is preliminary data.</text>
</comment>
<evidence type="ECO:0000256" key="2">
    <source>
        <dbReference type="ARBA" id="ARBA00012150"/>
    </source>
</evidence>
<dbReference type="GO" id="GO:0003998">
    <property type="term" value="F:acylphosphatase activity"/>
    <property type="evidence" value="ECO:0007669"/>
    <property type="project" value="UniProtKB-EC"/>
</dbReference>
<dbReference type="InterPro" id="IPR036046">
    <property type="entry name" value="Acylphosphatase-like_dom_sf"/>
</dbReference>
<proteinExistence type="inferred from homology"/>
<dbReference type="Gene3D" id="3.30.70.100">
    <property type="match status" value="1"/>
</dbReference>
<dbReference type="InterPro" id="IPR020456">
    <property type="entry name" value="Acylphosphatase"/>
</dbReference>
<evidence type="ECO:0000313" key="8">
    <source>
        <dbReference type="EMBL" id="PRY89600.1"/>
    </source>
</evidence>
<evidence type="ECO:0000259" key="7">
    <source>
        <dbReference type="PROSITE" id="PS51160"/>
    </source>
</evidence>
<dbReference type="AlphaFoldDB" id="A0A2T0WSD4"/>
<accession>A0A2T0WSD4</accession>
<protein>
    <recommendedName>
        <fullName evidence="2 4">Acylphosphatase</fullName>
        <ecNumber evidence="2 4">3.6.1.7</ecNumber>
    </recommendedName>
</protein>
<evidence type="ECO:0000256" key="6">
    <source>
        <dbReference type="RuleBase" id="RU004168"/>
    </source>
</evidence>
<dbReference type="PANTHER" id="PTHR47268">
    <property type="entry name" value="ACYLPHOSPHATASE"/>
    <property type="match status" value="1"/>
</dbReference>
<evidence type="ECO:0000256" key="5">
    <source>
        <dbReference type="RuleBase" id="RU000553"/>
    </source>
</evidence>
<dbReference type="EC" id="3.6.1.7" evidence="2 4"/>
<feature type="active site" evidence="4">
    <location>
        <position position="35"/>
    </location>
</feature>
<reference evidence="8 9" key="1">
    <citation type="submission" date="2018-03" db="EMBL/GenBank/DDBJ databases">
        <title>Genomic Encyclopedia of Archaeal and Bacterial Type Strains, Phase II (KMG-II): from individual species to whole genera.</title>
        <authorList>
            <person name="Goeker M."/>
        </authorList>
    </citation>
    <scope>NUCLEOTIDE SEQUENCE [LARGE SCALE GENOMIC DNA]</scope>
    <source>
        <strain evidence="8 9">DSM 27929</strain>
    </source>
</reference>
<dbReference type="OrthoDB" id="9808093at2"/>
<organism evidence="8 9">
    <name type="scientific">Mongoliibacter ruber</name>
    <dbReference type="NCBI Taxonomy" id="1750599"/>
    <lineage>
        <taxon>Bacteria</taxon>
        <taxon>Pseudomonadati</taxon>
        <taxon>Bacteroidota</taxon>
        <taxon>Cytophagia</taxon>
        <taxon>Cytophagales</taxon>
        <taxon>Cyclobacteriaceae</taxon>
        <taxon>Mongoliibacter</taxon>
    </lineage>
</organism>
<keyword evidence="9" id="KW-1185">Reference proteome</keyword>
<comment type="similarity">
    <text evidence="1 6">Belongs to the acylphosphatase family.</text>
</comment>
<dbReference type="PANTHER" id="PTHR47268:SF4">
    <property type="entry name" value="ACYLPHOSPHATASE"/>
    <property type="match status" value="1"/>
</dbReference>
<keyword evidence="4 5" id="KW-0378">Hydrolase</keyword>
<evidence type="ECO:0000256" key="3">
    <source>
        <dbReference type="ARBA" id="ARBA00047645"/>
    </source>
</evidence>
<dbReference type="SUPFAM" id="SSF54975">
    <property type="entry name" value="Acylphosphatase/BLUF domain-like"/>
    <property type="match status" value="1"/>
</dbReference>
<name>A0A2T0WSD4_9BACT</name>